<evidence type="ECO:0000259" key="4">
    <source>
        <dbReference type="SMART" id="SM01007"/>
    </source>
</evidence>
<organism evidence="5 6">
    <name type="scientific">Mycolicibacterium mageritense</name>
    <name type="common">Mycobacterium mageritense</name>
    <dbReference type="NCBI Taxonomy" id="53462"/>
    <lineage>
        <taxon>Bacteria</taxon>
        <taxon>Bacillati</taxon>
        <taxon>Actinomycetota</taxon>
        <taxon>Actinomycetes</taxon>
        <taxon>Mycobacteriales</taxon>
        <taxon>Mycobacteriaceae</taxon>
        <taxon>Mycolicibacterium</taxon>
    </lineage>
</organism>
<evidence type="ECO:0000256" key="1">
    <source>
        <dbReference type="ARBA" id="ARBA00006484"/>
    </source>
</evidence>
<dbReference type="SUPFAM" id="SSF51735">
    <property type="entry name" value="NAD(P)-binding Rossmann-fold domains"/>
    <property type="match status" value="1"/>
</dbReference>
<proteinExistence type="inferred from homology"/>
<feature type="compositionally biased region" description="Polar residues" evidence="3">
    <location>
        <begin position="21"/>
        <end position="34"/>
    </location>
</feature>
<keyword evidence="2" id="KW-0560">Oxidoreductase</keyword>
<dbReference type="PRINTS" id="PR00080">
    <property type="entry name" value="SDRFAMILY"/>
</dbReference>
<evidence type="ECO:0000313" key="6">
    <source>
        <dbReference type="Proteomes" id="UP000465622"/>
    </source>
</evidence>
<reference evidence="5 6" key="1">
    <citation type="journal article" date="2019" name="Emerg. Microbes Infect.">
        <title>Comprehensive subspecies identification of 175 nontuberculous mycobacteria species based on 7547 genomic profiles.</title>
        <authorList>
            <person name="Matsumoto Y."/>
            <person name="Kinjo T."/>
            <person name="Motooka D."/>
            <person name="Nabeya D."/>
            <person name="Jung N."/>
            <person name="Uechi K."/>
            <person name="Horii T."/>
            <person name="Iida T."/>
            <person name="Fujita J."/>
            <person name="Nakamura S."/>
        </authorList>
    </citation>
    <scope>NUCLEOTIDE SEQUENCE [LARGE SCALE GENOMIC DNA]</scope>
    <source>
        <strain evidence="5 6">JCM 12375</strain>
    </source>
</reference>
<dbReference type="Gene3D" id="3.40.50.720">
    <property type="entry name" value="NAD(P)-binding Rossmann-like Domain"/>
    <property type="match status" value="1"/>
</dbReference>
<dbReference type="NCBIfam" id="TIGR02632">
    <property type="entry name" value="RhaD_aldol-ADH"/>
    <property type="match status" value="1"/>
</dbReference>
<dbReference type="EMBL" id="AP022567">
    <property type="protein sequence ID" value="BBX32234.1"/>
    <property type="molecule type" value="Genomic_DNA"/>
</dbReference>
<feature type="region of interest" description="Disordered" evidence="3">
    <location>
        <begin position="18"/>
        <end position="39"/>
    </location>
</feature>
<dbReference type="SMART" id="SM01007">
    <property type="entry name" value="Aldolase_II"/>
    <property type="match status" value="1"/>
</dbReference>
<accession>A0ABM7HNY5</accession>
<gene>
    <name evidence="5" type="primary">rhaD</name>
    <name evidence="5" type="ORF">MMAGJ_15160</name>
</gene>
<dbReference type="NCBIfam" id="NF006189">
    <property type="entry name" value="PRK08324.1-3"/>
    <property type="match status" value="1"/>
</dbReference>
<comment type="similarity">
    <text evidence="1">Belongs to the short-chain dehydrogenases/reductases (SDR) family.</text>
</comment>
<dbReference type="NCBIfam" id="NF006188">
    <property type="entry name" value="PRK08324.1-1"/>
    <property type="match status" value="1"/>
</dbReference>
<dbReference type="PRINTS" id="PR00081">
    <property type="entry name" value="GDHRDH"/>
</dbReference>
<keyword evidence="6" id="KW-1185">Reference proteome</keyword>
<dbReference type="PANTHER" id="PTHR43669">
    <property type="entry name" value="5-KETO-D-GLUCONATE 5-REDUCTASE"/>
    <property type="match status" value="1"/>
</dbReference>
<dbReference type="InterPro" id="IPR013454">
    <property type="entry name" value="Bifunc_RhaD/ADH"/>
</dbReference>
<name>A0ABM7HNY5_MYCME</name>
<dbReference type="SUPFAM" id="SSF53639">
    <property type="entry name" value="AraD/HMP-PK domain-like"/>
    <property type="match status" value="1"/>
</dbReference>
<dbReference type="InterPro" id="IPR001303">
    <property type="entry name" value="Aldolase_II/adducin_N"/>
</dbReference>
<dbReference type="Pfam" id="PF00596">
    <property type="entry name" value="Aldolase_II"/>
    <property type="match status" value="1"/>
</dbReference>
<evidence type="ECO:0000313" key="5">
    <source>
        <dbReference type="EMBL" id="BBX32234.1"/>
    </source>
</evidence>
<protein>
    <submittedName>
        <fullName evidence="5">Short-chain dehydrogenase</fullName>
    </submittedName>
</protein>
<dbReference type="Proteomes" id="UP000465622">
    <property type="component" value="Chromosome"/>
</dbReference>
<dbReference type="Gene3D" id="3.40.225.10">
    <property type="entry name" value="Class II aldolase/adducin N-terminal domain"/>
    <property type="match status" value="1"/>
</dbReference>
<evidence type="ECO:0000256" key="3">
    <source>
        <dbReference type="SAM" id="MobiDB-lite"/>
    </source>
</evidence>
<dbReference type="InterPro" id="IPR036409">
    <property type="entry name" value="Aldolase_II/adducin_N_sf"/>
</dbReference>
<dbReference type="PANTHER" id="PTHR43669:SF8">
    <property type="entry name" value="SHORT-CHAIN TYPE DEHYDROGENASE_REDUCTASE-RELATED"/>
    <property type="match status" value="1"/>
</dbReference>
<dbReference type="RefSeq" id="WP_036433249.1">
    <property type="nucleotide sequence ID" value="NZ_AP022567.1"/>
</dbReference>
<evidence type="ECO:0000256" key="2">
    <source>
        <dbReference type="ARBA" id="ARBA00023002"/>
    </source>
</evidence>
<dbReference type="InterPro" id="IPR002347">
    <property type="entry name" value="SDR_fam"/>
</dbReference>
<dbReference type="Pfam" id="PF13561">
    <property type="entry name" value="adh_short_C2"/>
    <property type="match status" value="1"/>
</dbReference>
<feature type="domain" description="Class II aldolase/adducin N-terminal" evidence="4">
    <location>
        <begin position="8"/>
        <end position="210"/>
    </location>
</feature>
<sequence length="678" mass="71493">MTNPTVAELIARSNRLGADPKNTNYAGGNTSAKGTDTDPVTGAPVDLLWVKGSGGDLGTLTENGLAVLRLDRMRALVDVYPGVDREDEMVAAFDYCLHGRGGAAPSIDTAMHGLVDADHVDHLHPDSGIALATAADGEALTKTIFGDRVVWVPWRRPGFQLGLDIADIKRRNPQAIGTILGGHGITAWGTTSAEAEAHSLEIIETAERFIAENGRPEPFGAALPGHGALPDEQRRTKAAELAPFIRGLASTDKPQVGHFTDDPRVLEFLAGSEHPRLAALGTSCPDHFLRTKVKPMVLDLPADATVEDSKARLAELHEAYRADYQAYYDRHATPESPAIRGADPAIVLIPGVGMFSYGKDKQTARVAGEFYLNAINVMRGAEAISTYAPIDESEKFRIEYWALEEAKLARMPKPKPLATRIALVTGAASGIGKAIATRLAAEGACVVIADLDAEKAAAAAAEIGHADVAIGIAADVTDEDAVQHAVDATVLAFGGIDLVVNNAGLSLSKSLLDTTAADWDLQHNVMARGSFLVSKAAAKALIDQKMGGDILYISSKNSVFAGPNNIAYSATKADQAHQVRLLAAELGEHGVKVNGINPDGVVRGSGIFAGGWGAKRAAVYGVAEEDLGKFYAQRTLLKREVLPENIANAAFALCTSDFSHTTGLHVPVDAGVAAAFLR</sequence>
<dbReference type="InterPro" id="IPR036291">
    <property type="entry name" value="NAD(P)-bd_dom_sf"/>
</dbReference>